<accession>A0AA38LRF4</accession>
<dbReference type="Pfam" id="PF00378">
    <property type="entry name" value="ECH_1"/>
    <property type="match status" value="1"/>
</dbReference>
<dbReference type="InterPro" id="IPR001753">
    <property type="entry name" value="Enoyl-CoA_hydra/iso"/>
</dbReference>
<dbReference type="SUPFAM" id="SSF52096">
    <property type="entry name" value="ClpP/crotonase"/>
    <property type="match status" value="1"/>
</dbReference>
<feature type="region of interest" description="Disordered" evidence="1">
    <location>
        <begin position="774"/>
        <end position="802"/>
    </location>
</feature>
<dbReference type="Gene3D" id="3.90.226.10">
    <property type="entry name" value="2-enoyl-CoA Hydratase, Chain A, domain 1"/>
    <property type="match status" value="1"/>
</dbReference>
<dbReference type="InterPro" id="IPR036477">
    <property type="entry name" value="Formyl_transf_N_sf"/>
</dbReference>
<name>A0AA38LRF4_9TREE</name>
<dbReference type="GeneID" id="77728309"/>
<keyword evidence="3" id="KW-1185">Reference proteome</keyword>
<gene>
    <name evidence="2" type="ORF">MKK02DRAFT_35186</name>
</gene>
<dbReference type="InterPro" id="IPR029045">
    <property type="entry name" value="ClpP/crotonase-like_dom_sf"/>
</dbReference>
<comment type="caution">
    <text evidence="2">The sequence shown here is derived from an EMBL/GenBank/DDBJ whole genome shotgun (WGS) entry which is preliminary data.</text>
</comment>
<dbReference type="PANTHER" id="PTHR43388:SF1">
    <property type="entry name" value="HYDROGENASE MATURATION FACTOR HOXX"/>
    <property type="match status" value="1"/>
</dbReference>
<evidence type="ECO:0008006" key="4">
    <source>
        <dbReference type="Google" id="ProtNLM"/>
    </source>
</evidence>
<evidence type="ECO:0000256" key="1">
    <source>
        <dbReference type="SAM" id="MobiDB-lite"/>
    </source>
</evidence>
<sequence length="847" mass="90715">MSALTAPLGPFPSLPPHLAGLKDWRILILCTSVNSFVQKVVAYFDHLGVDNYAVQIAGSAEGMVAAAEAYEPDVLLCPFLTARIPDSVFTRWMTLVIHPGPPGDAGPSSLDWVLMGDTGLSPSSADTLAHLSSSAYSLNPTQRSHWGTICFQANEELDGGAVWAWEQYPLPPIGTITKAQLYQGLHSQAAMLALITALFRVYEISSSTIAAGQPIVSARPKAEWGARSITADKPFLGGPVHDRHLLQSKSRRPDWATHTARDVLRIIAAGDSQPGGQIPPFTTDSKTALFAYGACVHDDPSTIPAHLYGRYGSLDSVPNGTILGTRDGAVFVKTEQRFGGGAGVWITHGRPPKKSLKDPLDPKVPMVDAIKKAGHGAALDGVQEWTQDGFEYKAGEWQAVYVKSVEVDGGIGQMVYWNFYNGAFTTANCQLLLSALRWAVDPSRSHLPIRLLALMGGNYFSNGIALNTIEASESPSHETWANINAIDDIVEFLLGDTVAERSPKFAGEKTLVEREIVTMACLRGNAAAGGVALAAACDVVVGARGVVLNPAYRAMGLHGSEFHSYSYANRCGLIVAAHLLHDMTPISTSDARTKGLIDVEVGSYDSSPASVELAMIEQVRALLGSSTATTPGSLSTPLRAAPWAHPSSSTSQPTIRSISSYKLDRYTDPNRTLPPLVHYRTEELSQMLLDSFHPVRSKRYHTRREAFIRKYRSSATPARYARALATGPDEEDLPAFDEAEGWIRGEEWGWVGMPVPASMATSEGTRVDLYPIEEPASHASGGSSPSSGMSDSGLGPITPMKGVIVGGVPVEREGKGKMGMQGFEGKMTGAEGTKGDVLFQCLYQAGA</sequence>
<evidence type="ECO:0000313" key="3">
    <source>
        <dbReference type="Proteomes" id="UP001164286"/>
    </source>
</evidence>
<feature type="compositionally biased region" description="Low complexity" evidence="1">
    <location>
        <begin position="777"/>
        <end position="795"/>
    </location>
</feature>
<protein>
    <recommendedName>
        <fullName evidence="4">Formyl transferase C-terminal domain-containing protein</fullName>
    </recommendedName>
</protein>
<dbReference type="AlphaFoldDB" id="A0AA38LRF4"/>
<dbReference type="Gene3D" id="3.40.50.12230">
    <property type="match status" value="1"/>
</dbReference>
<dbReference type="SUPFAM" id="SSF53328">
    <property type="entry name" value="Formyltransferase"/>
    <property type="match status" value="1"/>
</dbReference>
<organism evidence="2 3">
    <name type="scientific">Dioszegia hungarica</name>
    <dbReference type="NCBI Taxonomy" id="4972"/>
    <lineage>
        <taxon>Eukaryota</taxon>
        <taxon>Fungi</taxon>
        <taxon>Dikarya</taxon>
        <taxon>Basidiomycota</taxon>
        <taxon>Agaricomycotina</taxon>
        <taxon>Tremellomycetes</taxon>
        <taxon>Tremellales</taxon>
        <taxon>Bulleribasidiaceae</taxon>
        <taxon>Dioszegia</taxon>
    </lineage>
</organism>
<dbReference type="InterPro" id="IPR047180">
    <property type="entry name" value="HoxX-like"/>
</dbReference>
<dbReference type="Proteomes" id="UP001164286">
    <property type="component" value="Unassembled WGS sequence"/>
</dbReference>
<dbReference type="EMBL" id="JAKWFO010000013">
    <property type="protein sequence ID" value="KAI9632910.1"/>
    <property type="molecule type" value="Genomic_DNA"/>
</dbReference>
<dbReference type="PANTHER" id="PTHR43388">
    <property type="entry name" value="HYDROGENASE MATURATION FACTOR HOXX"/>
    <property type="match status" value="1"/>
</dbReference>
<proteinExistence type="predicted"/>
<evidence type="ECO:0000313" key="2">
    <source>
        <dbReference type="EMBL" id="KAI9632910.1"/>
    </source>
</evidence>
<dbReference type="RefSeq" id="XP_052942687.1">
    <property type="nucleotide sequence ID" value="XM_053089104.1"/>
</dbReference>
<reference evidence="2" key="1">
    <citation type="journal article" date="2022" name="G3 (Bethesda)">
        <title>High quality genome of the basidiomycete yeast Dioszegia hungarica PDD-24b-2 isolated from cloud water.</title>
        <authorList>
            <person name="Jarrige D."/>
            <person name="Haridas S."/>
            <person name="Bleykasten-Grosshans C."/>
            <person name="Joly M."/>
            <person name="Nadalig T."/>
            <person name="Sancelme M."/>
            <person name="Vuilleumier S."/>
            <person name="Grigoriev I.V."/>
            <person name="Amato P."/>
            <person name="Bringel F."/>
        </authorList>
    </citation>
    <scope>NUCLEOTIDE SEQUENCE</scope>
    <source>
        <strain evidence="2">PDD-24b-2</strain>
    </source>
</reference>